<dbReference type="GO" id="GO:0016746">
    <property type="term" value="F:acyltransferase activity"/>
    <property type="evidence" value="ECO:0007669"/>
    <property type="project" value="UniProtKB-KW"/>
</dbReference>
<dbReference type="PANTHER" id="PTHR43415:SF3">
    <property type="entry name" value="GNAT-FAMILY ACETYLTRANSFERASE"/>
    <property type="match status" value="1"/>
</dbReference>
<dbReference type="Pfam" id="PF13302">
    <property type="entry name" value="Acetyltransf_3"/>
    <property type="match status" value="1"/>
</dbReference>
<reference evidence="3" key="1">
    <citation type="journal article" date="2019" name="Int. J. Syst. Evol. Microbiol.">
        <title>The Global Catalogue of Microorganisms (GCM) 10K type strain sequencing project: providing services to taxonomists for standard genome sequencing and annotation.</title>
        <authorList>
            <consortium name="The Broad Institute Genomics Platform"/>
            <consortium name="The Broad Institute Genome Sequencing Center for Infectious Disease"/>
            <person name="Wu L."/>
            <person name="Ma J."/>
        </authorList>
    </citation>
    <scope>NUCLEOTIDE SEQUENCE [LARGE SCALE GENOMIC DNA]</scope>
    <source>
        <strain evidence="3">DFY28</strain>
    </source>
</reference>
<dbReference type="InterPro" id="IPR020036">
    <property type="entry name" value="PseH"/>
</dbReference>
<name>A0ABW4N686_9CAUL</name>
<evidence type="ECO:0000313" key="2">
    <source>
        <dbReference type="EMBL" id="MFD1785441.1"/>
    </source>
</evidence>
<dbReference type="SUPFAM" id="SSF55729">
    <property type="entry name" value="Acyl-CoA N-acyltransferases (Nat)"/>
    <property type="match status" value="1"/>
</dbReference>
<dbReference type="Proteomes" id="UP001597237">
    <property type="component" value="Unassembled WGS sequence"/>
</dbReference>
<evidence type="ECO:0000313" key="3">
    <source>
        <dbReference type="Proteomes" id="UP001597237"/>
    </source>
</evidence>
<dbReference type="InterPro" id="IPR000182">
    <property type="entry name" value="GNAT_dom"/>
</dbReference>
<organism evidence="2 3">
    <name type="scientific">Phenylobacterium terrae</name>
    <dbReference type="NCBI Taxonomy" id="2665495"/>
    <lineage>
        <taxon>Bacteria</taxon>
        <taxon>Pseudomonadati</taxon>
        <taxon>Pseudomonadota</taxon>
        <taxon>Alphaproteobacteria</taxon>
        <taxon>Caulobacterales</taxon>
        <taxon>Caulobacteraceae</taxon>
        <taxon>Phenylobacterium</taxon>
    </lineage>
</organism>
<dbReference type="EC" id="2.3.1.202" evidence="2"/>
<gene>
    <name evidence="2" type="primary">pseH</name>
    <name evidence="2" type="ORF">ACFSC0_18725</name>
</gene>
<dbReference type="NCBIfam" id="TIGR03585">
    <property type="entry name" value="PseH"/>
    <property type="match status" value="1"/>
</dbReference>
<dbReference type="PANTHER" id="PTHR43415">
    <property type="entry name" value="SPERMIDINE N(1)-ACETYLTRANSFERASE"/>
    <property type="match status" value="1"/>
</dbReference>
<comment type="caution">
    <text evidence="2">The sequence shown here is derived from an EMBL/GenBank/DDBJ whole genome shotgun (WGS) entry which is preliminary data.</text>
</comment>
<keyword evidence="2" id="KW-0012">Acyltransferase</keyword>
<dbReference type="InterPro" id="IPR016181">
    <property type="entry name" value="Acyl_CoA_acyltransferase"/>
</dbReference>
<feature type="domain" description="N-acetyltransferase" evidence="1">
    <location>
        <begin position="6"/>
        <end position="167"/>
    </location>
</feature>
<dbReference type="Gene3D" id="3.40.630.30">
    <property type="match status" value="1"/>
</dbReference>
<dbReference type="EMBL" id="JBHUEY010000006">
    <property type="protein sequence ID" value="MFD1785441.1"/>
    <property type="molecule type" value="Genomic_DNA"/>
</dbReference>
<evidence type="ECO:0000259" key="1">
    <source>
        <dbReference type="PROSITE" id="PS51186"/>
    </source>
</evidence>
<accession>A0ABW4N686</accession>
<sequence>MTARHPRLRDVELSDRDRLRAWRNQPNVARWMYSDHPIGPEEHARWFASAMADPGRRYWIIQAGERPVGLINLYDIELECRQAGFAYYLADEPARGGGLASWAGVQVLDFAFGELGLMRVWAEALVENVASVGYLGALGFREAEVLRGHVEKAGFSGDVVRMVLHVDGWAGARQACRERLAARGYDVEG</sequence>
<dbReference type="RefSeq" id="WP_377281503.1">
    <property type="nucleotide sequence ID" value="NZ_JBHRSI010000004.1"/>
</dbReference>
<proteinExistence type="predicted"/>
<keyword evidence="2" id="KW-0808">Transferase</keyword>
<dbReference type="PROSITE" id="PS51186">
    <property type="entry name" value="GNAT"/>
    <property type="match status" value="1"/>
</dbReference>
<protein>
    <submittedName>
        <fullName evidence="2">UDP-4-amino-4, 6-dideoxy-N-acetyl-beta-L-altrosamine N-acetyltransferase</fullName>
        <ecNumber evidence="2">2.3.1.202</ecNumber>
    </submittedName>
</protein>
<keyword evidence="3" id="KW-1185">Reference proteome</keyword>